<dbReference type="Pfam" id="PF00069">
    <property type="entry name" value="Pkinase"/>
    <property type="match status" value="1"/>
</dbReference>
<dbReference type="SMART" id="SM00220">
    <property type="entry name" value="S_TKc"/>
    <property type="match status" value="1"/>
</dbReference>
<dbReference type="PANTHER" id="PTHR48014">
    <property type="entry name" value="SERINE/THREONINE-PROTEIN KINASE FRAY2"/>
    <property type="match status" value="1"/>
</dbReference>
<proteinExistence type="inferred from homology"/>
<accession>A0ABD1WD38</accession>
<evidence type="ECO:0000313" key="6">
    <source>
        <dbReference type="EMBL" id="KAL2547587.1"/>
    </source>
</evidence>
<dbReference type="SUPFAM" id="SSF56112">
    <property type="entry name" value="Protein kinase-like (PK-like)"/>
    <property type="match status" value="1"/>
</dbReference>
<feature type="binding site" evidence="2">
    <location>
        <position position="44"/>
    </location>
    <ligand>
        <name>ATP</name>
        <dbReference type="ChEBI" id="CHEBI:30616"/>
    </ligand>
</feature>
<comment type="caution">
    <text evidence="6">The sequence shown here is derived from an EMBL/GenBank/DDBJ whole genome shotgun (WGS) entry which is preliminary data.</text>
</comment>
<dbReference type="FunFam" id="3.30.200.20:FF:000099">
    <property type="entry name" value="Serine/threonine-protein kinase BLUS1"/>
    <property type="match status" value="1"/>
</dbReference>
<feature type="domain" description="Protein kinase" evidence="5">
    <location>
        <begin position="15"/>
        <end position="276"/>
    </location>
</feature>
<evidence type="ECO:0000259" key="5">
    <source>
        <dbReference type="PROSITE" id="PS50011"/>
    </source>
</evidence>
<evidence type="ECO:0000256" key="3">
    <source>
        <dbReference type="SAM" id="Coils"/>
    </source>
</evidence>
<evidence type="ECO:0000256" key="2">
    <source>
        <dbReference type="PROSITE-ProRule" id="PRU10141"/>
    </source>
</evidence>
<evidence type="ECO:0000256" key="1">
    <source>
        <dbReference type="ARBA" id="ARBA00008874"/>
    </source>
</evidence>
<keyword evidence="2" id="KW-0067">ATP-binding</keyword>
<gene>
    <name evidence="6" type="ORF">Fot_09117</name>
</gene>
<dbReference type="InterPro" id="IPR000719">
    <property type="entry name" value="Prot_kinase_dom"/>
</dbReference>
<dbReference type="GO" id="GO:0005524">
    <property type="term" value="F:ATP binding"/>
    <property type="evidence" value="ECO:0007669"/>
    <property type="project" value="UniProtKB-UniRule"/>
</dbReference>
<dbReference type="Proteomes" id="UP001604277">
    <property type="component" value="Unassembled WGS sequence"/>
</dbReference>
<keyword evidence="2" id="KW-0547">Nucleotide-binding</keyword>
<dbReference type="Gene3D" id="3.30.200.20">
    <property type="entry name" value="Phosphorylase Kinase, domain 1"/>
    <property type="match status" value="1"/>
</dbReference>
<name>A0ABD1WD38_9LAMI</name>
<feature type="compositionally biased region" description="Basic and acidic residues" evidence="4">
    <location>
        <begin position="428"/>
        <end position="448"/>
    </location>
</feature>
<keyword evidence="3" id="KW-0175">Coiled coil</keyword>
<keyword evidence="7" id="KW-1185">Reference proteome</keyword>
<dbReference type="PROSITE" id="PS50011">
    <property type="entry name" value="PROTEIN_KINASE_DOM"/>
    <property type="match status" value="1"/>
</dbReference>
<feature type="compositionally biased region" description="Polar residues" evidence="4">
    <location>
        <begin position="462"/>
        <end position="472"/>
    </location>
</feature>
<feature type="region of interest" description="Disordered" evidence="4">
    <location>
        <begin position="515"/>
        <end position="536"/>
    </location>
</feature>
<dbReference type="FunFam" id="1.10.510.10:FF:000125">
    <property type="entry name" value="serine/threonine-protein kinase BLUS1-like isoform X2"/>
    <property type="match status" value="1"/>
</dbReference>
<evidence type="ECO:0000313" key="7">
    <source>
        <dbReference type="Proteomes" id="UP001604277"/>
    </source>
</evidence>
<dbReference type="PROSITE" id="PS00107">
    <property type="entry name" value="PROTEIN_KINASE_ATP"/>
    <property type="match status" value="1"/>
</dbReference>
<keyword evidence="6" id="KW-0418">Kinase</keyword>
<dbReference type="Gene3D" id="1.10.510.10">
    <property type="entry name" value="Transferase(Phosphotransferase) domain 1"/>
    <property type="match status" value="1"/>
</dbReference>
<dbReference type="PANTHER" id="PTHR48014:SF21">
    <property type="entry name" value="SERINE_THREONINE-PROTEIN KINASE FRAY2"/>
    <property type="match status" value="1"/>
</dbReference>
<dbReference type="AlphaFoldDB" id="A0ABD1WD38"/>
<feature type="coiled-coil region" evidence="3">
    <location>
        <begin position="680"/>
        <end position="707"/>
    </location>
</feature>
<reference evidence="7" key="1">
    <citation type="submission" date="2024-07" db="EMBL/GenBank/DDBJ databases">
        <title>Two chromosome-level genome assemblies of Korean endemic species Abeliophyllum distichum and Forsythia ovata (Oleaceae).</title>
        <authorList>
            <person name="Jang H."/>
        </authorList>
    </citation>
    <scope>NUCLEOTIDE SEQUENCE [LARGE SCALE GENOMIC DNA]</scope>
</reference>
<dbReference type="GO" id="GO:0016301">
    <property type="term" value="F:kinase activity"/>
    <property type="evidence" value="ECO:0007669"/>
    <property type="project" value="UniProtKB-KW"/>
</dbReference>
<evidence type="ECO:0000256" key="4">
    <source>
        <dbReference type="SAM" id="MobiDB-lite"/>
    </source>
</evidence>
<protein>
    <submittedName>
        <fullName evidence="6">Protein kinase superfamily protein</fullName>
    </submittedName>
</protein>
<feature type="region of interest" description="Disordered" evidence="4">
    <location>
        <begin position="404"/>
        <end position="472"/>
    </location>
</feature>
<keyword evidence="6" id="KW-0808">Transferase</keyword>
<dbReference type="InterPro" id="IPR011009">
    <property type="entry name" value="Kinase-like_dom_sf"/>
</dbReference>
<dbReference type="EMBL" id="JBFOLJ010000003">
    <property type="protein sequence ID" value="KAL2547587.1"/>
    <property type="molecule type" value="Genomic_DNA"/>
</dbReference>
<dbReference type="CDD" id="cd06610">
    <property type="entry name" value="STKc_OSR1_SPAK"/>
    <property type="match status" value="1"/>
</dbReference>
<sequence>MGGVQKNYSANPNDYKLLEEVGHGASATVYRAIYLPSNEVVAVKCLDLDRCSSNLDDVRREAQTMSLIDHPNVIKAFCSFVVDQKLWAIMPFMAEGSCLHLMKTAYQHGFEESAIGSILKETLKALEYLHQHGHIHRDVKAGNILLDGNGVVKLADFGVSAYMFDKGDRQRSRNTFVGTPCWMAPEVLQPGTGYDFKADIWSFGITALELAHGHAPFSKYPPMKVLLMTIQNAPPGLDYDRDKRFSKSFKEMVAMCLVKDQTKRPTAEKLLKHSFFKHAKPPELSVKKLFADLPPLGNRVKALQLKDAAQLALKKMPSAEREAISQSEYQRGVSAWNFDVEDLKLQASLLQEDDDVQELKEQDDSSNLHLNHKVASSSGLSVGKPVPTSDYICREKIHGEVPLVESQSKKGKVSESYFLDSHNQGKTGLEKSRSKDELPPPILEKDPAQSKTRIQMGKARETQSGPLTPGTVLSYSMSERARYLERYEIENQQVPQKAQQVRRAPSFSGPLMLPNRASANSLSAPIKSSGGYKDSLEDKSKTNLVQIKGRFSVTSENVDLVKDITCAAPRQNSQESPLRKSASVGNWIFESKQMPNGQSPKDVGNNNAPASILMPQLQNLFEQTSIQQDLITNLLNSLQPAEVTDASQNGKLPLIPRGSESNESVESVVSERERLLLLKISELQTRMIALTNELSAEKEKFTQLQQQLNAVSSCGENGDGRGGDS</sequence>
<dbReference type="InterPro" id="IPR017441">
    <property type="entry name" value="Protein_kinase_ATP_BS"/>
</dbReference>
<organism evidence="6 7">
    <name type="scientific">Forsythia ovata</name>
    <dbReference type="NCBI Taxonomy" id="205694"/>
    <lineage>
        <taxon>Eukaryota</taxon>
        <taxon>Viridiplantae</taxon>
        <taxon>Streptophyta</taxon>
        <taxon>Embryophyta</taxon>
        <taxon>Tracheophyta</taxon>
        <taxon>Spermatophyta</taxon>
        <taxon>Magnoliopsida</taxon>
        <taxon>eudicotyledons</taxon>
        <taxon>Gunneridae</taxon>
        <taxon>Pentapetalae</taxon>
        <taxon>asterids</taxon>
        <taxon>lamiids</taxon>
        <taxon>Lamiales</taxon>
        <taxon>Oleaceae</taxon>
        <taxon>Forsythieae</taxon>
        <taxon>Forsythia</taxon>
    </lineage>
</organism>
<comment type="similarity">
    <text evidence="1">Belongs to the protein kinase superfamily. STE Ser/Thr protein kinase family. STE20 subfamily.</text>
</comment>
<dbReference type="InterPro" id="IPR047173">
    <property type="entry name" value="STRAD_A/B-like"/>
</dbReference>